<feature type="compositionally biased region" description="Basic residues" evidence="6">
    <location>
        <begin position="76"/>
        <end position="88"/>
    </location>
</feature>
<comment type="caution">
    <text evidence="8">The sequence shown here is derived from an EMBL/GenBank/DDBJ whole genome shotgun (WGS) entry which is preliminary data.</text>
</comment>
<evidence type="ECO:0000256" key="2">
    <source>
        <dbReference type="ARBA" id="ARBA00023015"/>
    </source>
</evidence>
<keyword evidence="2" id="KW-0805">Transcription regulation</keyword>
<dbReference type="Pfam" id="PF00172">
    <property type="entry name" value="Zn_clus"/>
    <property type="match status" value="1"/>
</dbReference>
<dbReference type="Gene3D" id="4.10.240.10">
    <property type="entry name" value="Zn(2)-C6 fungal-type DNA-binding domain"/>
    <property type="match status" value="1"/>
</dbReference>
<dbReference type="GO" id="GO:0045944">
    <property type="term" value="P:positive regulation of transcription by RNA polymerase II"/>
    <property type="evidence" value="ECO:0007669"/>
    <property type="project" value="TreeGrafter"/>
</dbReference>
<evidence type="ECO:0000259" key="7">
    <source>
        <dbReference type="PROSITE" id="PS50048"/>
    </source>
</evidence>
<dbReference type="AlphaFoldDB" id="A0A229Z6T7"/>
<dbReference type="PROSITE" id="PS00463">
    <property type="entry name" value="ZN2_CY6_FUNGAL_1"/>
    <property type="match status" value="1"/>
</dbReference>
<dbReference type="PANTHER" id="PTHR37534:SF40">
    <property type="entry name" value="ZN(2)-C6 FUNGAL-TYPE DOMAIN-CONTAINING PROTEIN"/>
    <property type="match status" value="1"/>
</dbReference>
<feature type="region of interest" description="Disordered" evidence="6">
    <location>
        <begin position="1"/>
        <end position="88"/>
    </location>
</feature>
<reference evidence="8 9" key="1">
    <citation type="submission" date="2018-08" db="EMBL/GenBank/DDBJ databases">
        <title>Draft genome sequences of two Aspergillus turcosus clinical strains isolated from bronchoalveolar lavage fluid: one azole-susceptible and the other azole-resistant.</title>
        <authorList>
            <person name="Parent-Michaud M."/>
            <person name="Dufresne P.J."/>
            <person name="Fournier E."/>
            <person name="Martineau C."/>
            <person name="Moreira S."/>
            <person name="Perkins V."/>
            <person name="De Repentigny L."/>
            <person name="Dufresne S.F."/>
        </authorList>
    </citation>
    <scope>NUCLEOTIDE SEQUENCE [LARGE SCALE GENOMIC DNA]</scope>
    <source>
        <strain evidence="8">HMR AF 1038</strain>
    </source>
</reference>
<dbReference type="GO" id="GO:0008270">
    <property type="term" value="F:zinc ion binding"/>
    <property type="evidence" value="ECO:0007669"/>
    <property type="project" value="InterPro"/>
</dbReference>
<gene>
    <name evidence="8" type="ORF">CFD26_102733</name>
</gene>
<sequence>MDTVGNNAFPQSERNISIDPLSREGNSNGNNIDSNTAVPELLAGHAPHDDAPDTSLFEESEVPTSTNSPASTPRVSSKRRKRIVGGKPKRVRTGCLTCRERHLKCDETSHRCQNCRKSGRICRRGVRLNFIDTQIVAPPHCIPRPPGASVTFRDESRVIASEYVGGTERYPPPGMEPPLELALPSEYPSLMSPLIPLSSMDSMPSLFGNTQISLPDQSGDFNGHAFSTNYSVFPDQSASYAPFKSAKVGATDSNDREYFKFLHDPEDILLLRSFVEEVGPWMDSMDAVKHFSQILPFHALEEPMLLKAFMACGARHLYLVNPAYGEEKATYFHDIASRDLLHSLQDPDRDSALCATTAVVLNVYELTSSRSIQDMNHIAGARALIKECHWDARSPGLGGACFWLNVVIELLICLRYNWALAWDPDTWGVKMTMDPAEPSIAGNEEIWTHRMVYICAKVANFRSSVCHSRALNSPPNNLKEEWKKEWNTYNDWCDQWAEAVPRSMQPVGYLHPSLHPWQSRSKPQFPEIWLIKQSAIVARLFYHVTRLMLARISLSQWEFSFETQHMQEIHAHDICGIVAHVKDRGIAGLSIQFLAVAAECLVTKEAQEEAIKILDRIVKETGWRAEHIWNDLQQAWGWQIPHQQEVSFLSTDTFRLLDGQYPVNASDAADFRCPPGAINPIMASADFSMENHPYQEYYVAPHHPIHDFSYDMF</sequence>
<feature type="compositionally biased region" description="Polar residues" evidence="6">
    <location>
        <begin position="1"/>
        <end position="15"/>
    </location>
</feature>
<keyword evidence="3" id="KW-0238">DNA-binding</keyword>
<dbReference type="PANTHER" id="PTHR37534">
    <property type="entry name" value="TRANSCRIPTIONAL ACTIVATOR PROTEIN UGA3"/>
    <property type="match status" value="1"/>
</dbReference>
<dbReference type="CDD" id="cd12148">
    <property type="entry name" value="fungal_TF_MHR"/>
    <property type="match status" value="1"/>
</dbReference>
<feature type="compositionally biased region" description="Polar residues" evidence="6">
    <location>
        <begin position="24"/>
        <end position="37"/>
    </location>
</feature>
<dbReference type="GO" id="GO:0000976">
    <property type="term" value="F:transcription cis-regulatory region binding"/>
    <property type="evidence" value="ECO:0007669"/>
    <property type="project" value="TreeGrafter"/>
</dbReference>
<dbReference type="GO" id="GO:0005634">
    <property type="term" value="C:nucleus"/>
    <property type="evidence" value="ECO:0007669"/>
    <property type="project" value="UniProtKB-SubCell"/>
</dbReference>
<dbReference type="EMBL" id="NIDN02000041">
    <property type="protein sequence ID" value="RLL98947.1"/>
    <property type="molecule type" value="Genomic_DNA"/>
</dbReference>
<dbReference type="GO" id="GO:0000981">
    <property type="term" value="F:DNA-binding transcription factor activity, RNA polymerase II-specific"/>
    <property type="evidence" value="ECO:0007669"/>
    <property type="project" value="InterPro"/>
</dbReference>
<dbReference type="PROSITE" id="PS50048">
    <property type="entry name" value="ZN2_CY6_FUNGAL_2"/>
    <property type="match status" value="1"/>
</dbReference>
<comment type="subcellular location">
    <subcellularLocation>
        <location evidence="1">Nucleus</location>
    </subcellularLocation>
</comment>
<dbReference type="STRING" id="1245748.A0A229Z6T7"/>
<keyword evidence="5" id="KW-0539">Nucleus</keyword>
<dbReference type="InterPro" id="IPR021858">
    <property type="entry name" value="Fun_TF"/>
</dbReference>
<evidence type="ECO:0000313" key="8">
    <source>
        <dbReference type="EMBL" id="RLL98947.1"/>
    </source>
</evidence>
<dbReference type="Pfam" id="PF11951">
    <property type="entry name" value="Fungal_trans_2"/>
    <property type="match status" value="1"/>
</dbReference>
<evidence type="ECO:0000256" key="4">
    <source>
        <dbReference type="ARBA" id="ARBA00023163"/>
    </source>
</evidence>
<evidence type="ECO:0000256" key="3">
    <source>
        <dbReference type="ARBA" id="ARBA00023125"/>
    </source>
</evidence>
<evidence type="ECO:0000256" key="6">
    <source>
        <dbReference type="SAM" id="MobiDB-lite"/>
    </source>
</evidence>
<dbReference type="OrthoDB" id="4078573at2759"/>
<dbReference type="InterPro" id="IPR036864">
    <property type="entry name" value="Zn2-C6_fun-type_DNA-bd_sf"/>
</dbReference>
<evidence type="ECO:0000256" key="1">
    <source>
        <dbReference type="ARBA" id="ARBA00004123"/>
    </source>
</evidence>
<dbReference type="SMART" id="SM00066">
    <property type="entry name" value="GAL4"/>
    <property type="match status" value="1"/>
</dbReference>
<dbReference type="SUPFAM" id="SSF57701">
    <property type="entry name" value="Zn2/Cys6 DNA-binding domain"/>
    <property type="match status" value="1"/>
</dbReference>
<dbReference type="Proteomes" id="UP000215289">
    <property type="component" value="Unassembled WGS sequence"/>
</dbReference>
<keyword evidence="9" id="KW-1185">Reference proteome</keyword>
<protein>
    <recommendedName>
        <fullName evidence="7">Zn(2)-C6 fungal-type domain-containing protein</fullName>
    </recommendedName>
</protein>
<dbReference type="InterPro" id="IPR001138">
    <property type="entry name" value="Zn2Cys6_DnaBD"/>
</dbReference>
<dbReference type="CDD" id="cd00067">
    <property type="entry name" value="GAL4"/>
    <property type="match status" value="1"/>
</dbReference>
<name>A0A229Z6T7_9EURO</name>
<accession>A0A229Z6T7</accession>
<feature type="domain" description="Zn(2)-C6 fungal-type" evidence="7">
    <location>
        <begin position="94"/>
        <end position="124"/>
    </location>
</feature>
<feature type="compositionally biased region" description="Polar residues" evidence="6">
    <location>
        <begin position="62"/>
        <end position="75"/>
    </location>
</feature>
<evidence type="ECO:0000256" key="5">
    <source>
        <dbReference type="ARBA" id="ARBA00023242"/>
    </source>
</evidence>
<evidence type="ECO:0000313" key="9">
    <source>
        <dbReference type="Proteomes" id="UP000215289"/>
    </source>
</evidence>
<proteinExistence type="predicted"/>
<keyword evidence="4" id="KW-0804">Transcription</keyword>
<organism evidence="8 9">
    <name type="scientific">Aspergillus turcosus</name>
    <dbReference type="NCBI Taxonomy" id="1245748"/>
    <lineage>
        <taxon>Eukaryota</taxon>
        <taxon>Fungi</taxon>
        <taxon>Dikarya</taxon>
        <taxon>Ascomycota</taxon>
        <taxon>Pezizomycotina</taxon>
        <taxon>Eurotiomycetes</taxon>
        <taxon>Eurotiomycetidae</taxon>
        <taxon>Eurotiales</taxon>
        <taxon>Aspergillaceae</taxon>
        <taxon>Aspergillus</taxon>
        <taxon>Aspergillus subgen. Fumigati</taxon>
    </lineage>
</organism>